<evidence type="ECO:0000256" key="3">
    <source>
        <dbReference type="ARBA" id="ARBA00022630"/>
    </source>
</evidence>
<comment type="similarity">
    <text evidence="11">Belongs to the dus family.</text>
</comment>
<protein>
    <recommendedName>
        <fullName evidence="11">tRNA-dihydrouridine synthase</fullName>
        <ecNumber evidence="11">1.3.1.-</ecNumber>
    </recommendedName>
</protein>
<evidence type="ECO:0000313" key="14">
    <source>
        <dbReference type="Proteomes" id="UP001058120"/>
    </source>
</evidence>
<dbReference type="EC" id="1.3.1.-" evidence="11"/>
<evidence type="ECO:0000256" key="8">
    <source>
        <dbReference type="ARBA" id="ARBA00023002"/>
    </source>
</evidence>
<dbReference type="PIRSF" id="PIRSF006621">
    <property type="entry name" value="Dus"/>
    <property type="match status" value="1"/>
</dbReference>
<keyword evidence="5 11" id="KW-0819">tRNA processing</keyword>
<evidence type="ECO:0000256" key="2">
    <source>
        <dbReference type="ARBA" id="ARBA00022555"/>
    </source>
</evidence>
<dbReference type="EMBL" id="CP065938">
    <property type="protein sequence ID" value="UWX05345.1"/>
    <property type="molecule type" value="Genomic_DNA"/>
</dbReference>
<dbReference type="InterPro" id="IPR035587">
    <property type="entry name" value="DUS-like_FMN-bd"/>
</dbReference>
<name>A0ABY5XZL5_9BACT</name>
<reference evidence="13" key="1">
    <citation type="submission" date="2020-12" db="EMBL/GenBank/DDBJ databases">
        <title>Taurinivorans muris gen. nov., sp. nov., fundamental and realized metabolic niche of a ubiquitous sulfidogenic bacterium in the murine intestine.</title>
        <authorList>
            <person name="Ye H."/>
            <person name="Hanson B.T."/>
            <person name="Loy A."/>
        </authorList>
    </citation>
    <scope>NUCLEOTIDE SEQUENCE</scope>
    <source>
        <strain evidence="13">LT0009</strain>
    </source>
</reference>
<keyword evidence="6" id="KW-0521">NADP</keyword>
<feature type="domain" description="DUS-like FMN-binding" evidence="12">
    <location>
        <begin position="15"/>
        <end position="327"/>
    </location>
</feature>
<comment type="catalytic activity">
    <reaction evidence="9">
        <text>a 5,6-dihydrouridine in tRNA + NADP(+) = a uridine in tRNA + NADPH + H(+)</text>
        <dbReference type="Rhea" id="RHEA:23624"/>
        <dbReference type="Rhea" id="RHEA-COMP:13339"/>
        <dbReference type="Rhea" id="RHEA-COMP:13887"/>
        <dbReference type="ChEBI" id="CHEBI:15378"/>
        <dbReference type="ChEBI" id="CHEBI:57783"/>
        <dbReference type="ChEBI" id="CHEBI:58349"/>
        <dbReference type="ChEBI" id="CHEBI:65315"/>
        <dbReference type="ChEBI" id="CHEBI:74443"/>
    </reaction>
</comment>
<evidence type="ECO:0000256" key="11">
    <source>
        <dbReference type="PIRNR" id="PIRNR006621"/>
    </source>
</evidence>
<evidence type="ECO:0000256" key="1">
    <source>
        <dbReference type="ARBA" id="ARBA00002790"/>
    </source>
</evidence>
<evidence type="ECO:0000256" key="6">
    <source>
        <dbReference type="ARBA" id="ARBA00022857"/>
    </source>
</evidence>
<gene>
    <name evidence="13" type="ORF">JBF11_07775</name>
</gene>
<comment type="catalytic activity">
    <reaction evidence="10">
        <text>a 5,6-dihydrouridine in tRNA + NAD(+) = a uridine in tRNA + NADH + H(+)</text>
        <dbReference type="Rhea" id="RHEA:54452"/>
        <dbReference type="Rhea" id="RHEA-COMP:13339"/>
        <dbReference type="Rhea" id="RHEA-COMP:13887"/>
        <dbReference type="ChEBI" id="CHEBI:15378"/>
        <dbReference type="ChEBI" id="CHEBI:57540"/>
        <dbReference type="ChEBI" id="CHEBI:57945"/>
        <dbReference type="ChEBI" id="CHEBI:65315"/>
        <dbReference type="ChEBI" id="CHEBI:74443"/>
    </reaction>
</comment>
<dbReference type="InterPro" id="IPR013785">
    <property type="entry name" value="Aldolase_TIM"/>
</dbReference>
<dbReference type="Pfam" id="PF01207">
    <property type="entry name" value="Dus"/>
    <property type="match status" value="1"/>
</dbReference>
<keyword evidence="14" id="KW-1185">Reference proteome</keyword>
<evidence type="ECO:0000313" key="13">
    <source>
        <dbReference type="EMBL" id="UWX05345.1"/>
    </source>
</evidence>
<evidence type="ECO:0000256" key="4">
    <source>
        <dbReference type="ARBA" id="ARBA00022643"/>
    </source>
</evidence>
<sequence>MKLSSLPITQNMPWLAPLAGWSDLPFRLLCREHGADVACTEMVSAKGLVYNGKNTCDLLRTQAKDSPLIVQVFGAEHDFMRKAVQILKEDGFCFFDVNVGCSVPKVAKTGAGAAMLKDLPNLYKVAESVISEVHKDKGRKIGFKIRLGYYFDENVYEEAALRLQDLGADWITLHPRYARQGFSGTPCYEALARLKELLEIPVVASGDLFTARDGVRVLLETGADAVMYARGAMSNPRIFAEHKILWRHVRENGLVSSQIPEYEELFPKSPEQIKTDLHALIMKHLAYAKEYCPERAVLQMRTIVPRYVRHLENAKLLRQALIQCRSFEDLDSVIQEYFA</sequence>
<evidence type="ECO:0000259" key="12">
    <source>
        <dbReference type="Pfam" id="PF01207"/>
    </source>
</evidence>
<keyword evidence="2" id="KW-0820">tRNA-binding</keyword>
<comment type="function">
    <text evidence="1 11">Catalyzes the synthesis of 5,6-dihydrouridine (D), a modified base found in the D-loop of most tRNAs, via the reduction of the C5-C6 double bond in target uridines.</text>
</comment>
<keyword evidence="4 11" id="KW-0288">FMN</keyword>
<keyword evidence="3 11" id="KW-0285">Flavoprotein</keyword>
<dbReference type="InterPro" id="IPR001269">
    <property type="entry name" value="DUS_fam"/>
</dbReference>
<dbReference type="Proteomes" id="UP001058120">
    <property type="component" value="Chromosome"/>
</dbReference>
<evidence type="ECO:0000256" key="7">
    <source>
        <dbReference type="ARBA" id="ARBA00022884"/>
    </source>
</evidence>
<keyword evidence="7" id="KW-0694">RNA-binding</keyword>
<proteinExistence type="inferred from homology"/>
<accession>A0ABY5XZL5</accession>
<dbReference type="Gene3D" id="1.10.1200.80">
    <property type="entry name" value="Putative flavin oxidoreducatase, domain 2"/>
    <property type="match status" value="1"/>
</dbReference>
<dbReference type="PANTHER" id="PTHR45846:SF1">
    <property type="entry name" value="TRNA-DIHYDROURIDINE(47) SYNTHASE [NAD(P)(+)]-LIKE"/>
    <property type="match status" value="1"/>
</dbReference>
<organism evidence="13 14">
    <name type="scientific">Taurinivorans muris</name>
    <dbReference type="NCBI Taxonomy" id="2787751"/>
    <lineage>
        <taxon>Bacteria</taxon>
        <taxon>Pseudomonadati</taxon>
        <taxon>Thermodesulfobacteriota</taxon>
        <taxon>Desulfovibrionia</taxon>
        <taxon>Desulfovibrionales</taxon>
        <taxon>Desulfovibrionaceae</taxon>
        <taxon>Taurinivorans</taxon>
    </lineage>
</organism>
<evidence type="ECO:0000256" key="5">
    <source>
        <dbReference type="ARBA" id="ARBA00022694"/>
    </source>
</evidence>
<keyword evidence="8 11" id="KW-0560">Oxidoreductase</keyword>
<dbReference type="PANTHER" id="PTHR45846">
    <property type="entry name" value="TRNA-DIHYDROURIDINE(47) SYNTHASE [NAD(P)(+)]-LIKE"/>
    <property type="match status" value="1"/>
</dbReference>
<evidence type="ECO:0000256" key="9">
    <source>
        <dbReference type="ARBA" id="ARBA00048205"/>
    </source>
</evidence>
<dbReference type="InterPro" id="IPR024036">
    <property type="entry name" value="tRNA-dHydroUridine_Synthase_C"/>
</dbReference>
<evidence type="ECO:0000256" key="10">
    <source>
        <dbReference type="ARBA" id="ARBA00048802"/>
    </source>
</evidence>
<comment type="cofactor">
    <cofactor evidence="11">
        <name>FMN</name>
        <dbReference type="ChEBI" id="CHEBI:58210"/>
    </cofactor>
</comment>
<dbReference type="SUPFAM" id="SSF51395">
    <property type="entry name" value="FMN-linked oxidoreductases"/>
    <property type="match status" value="1"/>
</dbReference>
<dbReference type="RefSeq" id="WP_334314921.1">
    <property type="nucleotide sequence ID" value="NZ_CP065938.1"/>
</dbReference>
<dbReference type="Gene3D" id="3.20.20.70">
    <property type="entry name" value="Aldolase class I"/>
    <property type="match status" value="1"/>
</dbReference>
<dbReference type="CDD" id="cd02801">
    <property type="entry name" value="DUS_like_FMN"/>
    <property type="match status" value="1"/>
</dbReference>